<dbReference type="InterPro" id="IPR007460">
    <property type="entry name" value="BrnT_toxin"/>
</dbReference>
<accession>A0A2T5JSR3</accession>
<evidence type="ECO:0000313" key="2">
    <source>
        <dbReference type="Proteomes" id="UP000244060"/>
    </source>
</evidence>
<dbReference type="InterPro" id="IPR038573">
    <property type="entry name" value="BrnT_sf"/>
</dbReference>
<evidence type="ECO:0008006" key="3">
    <source>
        <dbReference type="Google" id="ProtNLM"/>
    </source>
</evidence>
<dbReference type="AlphaFoldDB" id="A0A2T5JSR3"/>
<keyword evidence="2" id="KW-1185">Reference proteome</keyword>
<proteinExistence type="predicted"/>
<protein>
    <recommendedName>
        <fullName evidence="3">BrnT family toxin</fullName>
    </recommendedName>
</protein>
<dbReference type="EMBL" id="QAOT01000026">
    <property type="protein sequence ID" value="PTR11640.1"/>
    <property type="molecule type" value="Genomic_DNA"/>
</dbReference>
<organism evidence="1 2">
    <name type="scientific">Cereibacter azotoformans</name>
    <dbReference type="NCBI Taxonomy" id="43057"/>
    <lineage>
        <taxon>Bacteria</taxon>
        <taxon>Pseudomonadati</taxon>
        <taxon>Pseudomonadota</taxon>
        <taxon>Alphaproteobacteria</taxon>
        <taxon>Rhodobacterales</taxon>
        <taxon>Paracoccaceae</taxon>
        <taxon>Cereibacter</taxon>
    </lineage>
</organism>
<gene>
    <name evidence="1" type="ORF">C8J28_12632</name>
</gene>
<dbReference type="Proteomes" id="UP000244060">
    <property type="component" value="Unassembled WGS sequence"/>
</dbReference>
<dbReference type="Pfam" id="PF04365">
    <property type="entry name" value="BrnT_toxin"/>
    <property type="match status" value="1"/>
</dbReference>
<dbReference type="RefSeq" id="WP_108222469.1">
    <property type="nucleotide sequence ID" value="NZ_QAOT01000026.1"/>
</dbReference>
<sequence>MFATMESRFDPAKDAANLLKHKLPLIFGDRIFEDDDHLIIPSIRAEDQEERFKVVGEVEGKLFTAVFTWRGNLPRFISVRRSNNGEEKAYRSSC</sequence>
<reference evidence="1 2" key="1">
    <citation type="submission" date="2018-04" db="EMBL/GenBank/DDBJ databases">
        <title>Genomic Encyclopedia of Type Strains, Phase III (KMG-III): the genomes of soil and plant-associated and newly described type strains.</title>
        <authorList>
            <person name="Whitman W."/>
        </authorList>
    </citation>
    <scope>NUCLEOTIDE SEQUENCE [LARGE SCALE GENOMIC DNA]</scope>
    <source>
        <strain evidence="1 2">KA25</strain>
    </source>
</reference>
<name>A0A2T5JSR3_9RHOB</name>
<evidence type="ECO:0000313" key="1">
    <source>
        <dbReference type="EMBL" id="PTR11640.1"/>
    </source>
</evidence>
<comment type="caution">
    <text evidence="1">The sequence shown here is derived from an EMBL/GenBank/DDBJ whole genome shotgun (WGS) entry which is preliminary data.</text>
</comment>
<dbReference type="Gene3D" id="3.10.450.530">
    <property type="entry name" value="Ribonuclease toxin, BrnT, of type II toxin-antitoxin system"/>
    <property type="match status" value="1"/>
</dbReference>
<dbReference type="OrthoDB" id="839663at2"/>